<name>A0A1V4IKD0_9CLOT</name>
<dbReference type="Gene3D" id="2.60.120.260">
    <property type="entry name" value="Galactose-binding domain-like"/>
    <property type="match status" value="1"/>
</dbReference>
<evidence type="ECO:0000256" key="2">
    <source>
        <dbReference type="ARBA" id="ARBA00022729"/>
    </source>
</evidence>
<dbReference type="Gene3D" id="2.60.40.10">
    <property type="entry name" value="Immunoglobulins"/>
    <property type="match status" value="1"/>
</dbReference>
<dbReference type="EC" id="3.2.1.11" evidence="5"/>
<dbReference type="InterPro" id="IPR013783">
    <property type="entry name" value="Ig-like_fold"/>
</dbReference>
<feature type="domain" description="CBM-cenC" evidence="4">
    <location>
        <begin position="691"/>
        <end position="769"/>
    </location>
</feature>
<protein>
    <submittedName>
        <fullName evidence="5">Dextranase</fullName>
        <ecNumber evidence="5">3.2.1.11</ecNumber>
    </submittedName>
</protein>
<evidence type="ECO:0000256" key="1">
    <source>
        <dbReference type="ARBA" id="ARBA00010837"/>
    </source>
</evidence>
<sequence length="825" mass="93092">MKWGEYGYIFMLLIPIYLSTTDNSFLELITKYEKYLIIRMKGCIVVKKERKKLKVIQSVLLALTVTMSSAFIEGIPVSAASSTTGKMIRDLNTDKAMYNPGDKVTIYMDVTNNSGKDVTNGKVTFNFKHLEKDVSLSQTVSYSAKTGGTTSTPVVCNWTVPNDNFKGYLVQAICKDENGIVLDTETVGVDVSSGWTKFPRYGYLTKFEEHTDTRNAIWTLKNYHINGLQYYDAQYRHHKPASDNTEVWDDWAGRKIYGNTIRSYISSAKQANMVNMQYNMIYAATSNSTNGSNYWDDGVHEDWGLWYSENNSNVDKRGQRFTFFMSDTPTGDSTLYFFNPWNKGWQDYILAQENKSLNALGYDGWHGDTVGEWGEMKTADGHYVYVKDTYTDFLNAAKQALGNKYVMMNPVGAQGIENVNKSNVDVLYTEIWPWDRDSEGVQYSTYSALKKEVEQSRKESNGKSLIVPAYMQKDYGIAHPGSYFNTGAVILTDAAIYSAGGSRLELGDNGKMLNHEYFPAENLKMNDELVGRERNMYDFIVAYENLLRDGQSETNNGVYVYDRQASRNDDAGSIWYNTKIDSKYQIIQMVNLIGVNNNEWRNDDYSDKIPDTQTNVKVKYYYTGDVNSVYVASPDPAYNCETRSLKIEKKSSDDAGNYIEFTVPTLEYWDMIYMTGDEPDGGDELGNNSRLINSGFESGDLNGWTATGTNVGVDNNDAQEGNYKCYFWSNEAYNQKIEQTLSGLENGIYTIKAKVKQNTGNSILSRMELTEFGGGAVYTDIPHGDLYVEITGTAQVTNGKLNIAFYQAAPGNTNLEIDNVTLILE</sequence>
<dbReference type="Pfam" id="PF13199">
    <property type="entry name" value="Glyco_hydro_66"/>
    <property type="match status" value="1"/>
</dbReference>
<dbReference type="Gene3D" id="3.20.20.80">
    <property type="entry name" value="Glycosidases"/>
    <property type="match status" value="1"/>
</dbReference>
<evidence type="ECO:0000313" key="6">
    <source>
        <dbReference type="Proteomes" id="UP000191056"/>
    </source>
</evidence>
<dbReference type="SUPFAM" id="SSF49785">
    <property type="entry name" value="Galactose-binding domain-like"/>
    <property type="match status" value="1"/>
</dbReference>
<evidence type="ECO:0000313" key="5">
    <source>
        <dbReference type="EMBL" id="OPJ60363.1"/>
    </source>
</evidence>
<dbReference type="InterPro" id="IPR008979">
    <property type="entry name" value="Galactose-bd-like_sf"/>
</dbReference>
<dbReference type="Proteomes" id="UP000191056">
    <property type="component" value="Unassembled WGS sequence"/>
</dbReference>
<dbReference type="GO" id="GO:0033904">
    <property type="term" value="F:dextranase activity"/>
    <property type="evidence" value="ECO:0007669"/>
    <property type="project" value="UniProtKB-EC"/>
</dbReference>
<comment type="caution">
    <text evidence="5">The sequence shown here is derived from an EMBL/GenBank/DDBJ whole genome shotgun (WGS) entry which is preliminary data.</text>
</comment>
<dbReference type="AlphaFoldDB" id="A0A1V4IKD0"/>
<reference evidence="5 6" key="1">
    <citation type="submission" date="2017-03" db="EMBL/GenBank/DDBJ databases">
        <title>Genome sequence of Clostridium chromiireducens DSM 23318.</title>
        <authorList>
            <person name="Poehlein A."/>
            <person name="Daniel R."/>
        </authorList>
    </citation>
    <scope>NUCLEOTIDE SEQUENCE [LARGE SCALE GENOMIC DNA]</scope>
    <source>
        <strain evidence="5 6">DSM 23318</strain>
    </source>
</reference>
<organism evidence="5 6">
    <name type="scientific">Clostridium chromiireducens</name>
    <dbReference type="NCBI Taxonomy" id="225345"/>
    <lineage>
        <taxon>Bacteria</taxon>
        <taxon>Bacillati</taxon>
        <taxon>Bacillota</taxon>
        <taxon>Clostridia</taxon>
        <taxon>Eubacteriales</taxon>
        <taxon>Clostridiaceae</taxon>
        <taxon>Clostridium</taxon>
    </lineage>
</organism>
<dbReference type="Pfam" id="PF02018">
    <property type="entry name" value="CBM_4_9"/>
    <property type="match status" value="1"/>
</dbReference>
<keyword evidence="2" id="KW-0732">Signal</keyword>
<dbReference type="EMBL" id="MZGT01000040">
    <property type="protein sequence ID" value="OPJ60363.1"/>
    <property type="molecule type" value="Genomic_DNA"/>
</dbReference>
<dbReference type="InterPro" id="IPR013780">
    <property type="entry name" value="Glyco_hydro_b"/>
</dbReference>
<dbReference type="CDD" id="cd14745">
    <property type="entry name" value="GH66"/>
    <property type="match status" value="1"/>
</dbReference>
<keyword evidence="5" id="KW-0326">Glycosidase</keyword>
<accession>A0A1V4IKD0</accession>
<comment type="similarity">
    <text evidence="1">Belongs to the glycosyl hydrolase 66 family.</text>
</comment>
<keyword evidence="6" id="KW-1185">Reference proteome</keyword>
<dbReference type="InterPro" id="IPR003305">
    <property type="entry name" value="CenC_carb-bd"/>
</dbReference>
<dbReference type="InterPro" id="IPR025092">
    <property type="entry name" value="Glyco_hydro_66"/>
</dbReference>
<gene>
    <name evidence="5" type="primary">dexA</name>
    <name evidence="5" type="ORF">CLCHR_29820</name>
</gene>
<keyword evidence="3 5" id="KW-0378">Hydrolase</keyword>
<proteinExistence type="inferred from homology"/>
<dbReference type="Gene3D" id="2.60.40.1180">
    <property type="entry name" value="Golgi alpha-mannosidase II"/>
    <property type="match status" value="1"/>
</dbReference>
<evidence type="ECO:0000259" key="4">
    <source>
        <dbReference type="Pfam" id="PF02018"/>
    </source>
</evidence>
<dbReference type="STRING" id="225345.CLCHR_29820"/>
<evidence type="ECO:0000256" key="3">
    <source>
        <dbReference type="ARBA" id="ARBA00022801"/>
    </source>
</evidence>